<dbReference type="InterPro" id="IPR003593">
    <property type="entry name" value="AAA+_ATPase"/>
</dbReference>
<dbReference type="InterPro" id="IPR017871">
    <property type="entry name" value="ABC_transporter-like_CS"/>
</dbReference>
<sequence>MDKEIQISVDNVSMEYIIDRNGIKSIKEYVVSFIKGNLKVDKFQSLNDVSFSVNKGEVFGVIGKNGAGKSTLLKVISGILKPSNGSVKVHGTIAPLLELGSGFDSDLTGYENIFLNGSILGYSKQFLEENYQKIVDFSGLGDFIYSPIRTYSSGMMMRLAFSIAAVIVPDVLIVDEILAVGDAAFQKKSKQRMKELMSGGTTVLFVSHDLEQIRTMCDRVVWLENGKVRALGEADEICSQYKKESEN</sequence>
<evidence type="ECO:0000259" key="5">
    <source>
        <dbReference type="PROSITE" id="PS50893"/>
    </source>
</evidence>
<keyword evidence="3" id="KW-0547">Nucleotide-binding</keyword>
<evidence type="ECO:0000256" key="1">
    <source>
        <dbReference type="ARBA" id="ARBA00005417"/>
    </source>
</evidence>
<feature type="domain" description="ABC transporter" evidence="5">
    <location>
        <begin position="26"/>
        <end position="247"/>
    </location>
</feature>
<dbReference type="SUPFAM" id="SSF52540">
    <property type="entry name" value="P-loop containing nucleoside triphosphate hydrolases"/>
    <property type="match status" value="1"/>
</dbReference>
<accession>A0A9D1THM4</accession>
<dbReference type="InterPro" id="IPR027417">
    <property type="entry name" value="P-loop_NTPase"/>
</dbReference>
<dbReference type="SMART" id="SM00382">
    <property type="entry name" value="AAA"/>
    <property type="match status" value="1"/>
</dbReference>
<dbReference type="InterPro" id="IPR015860">
    <property type="entry name" value="ABC_transpr_TagH-like"/>
</dbReference>
<reference evidence="6" key="2">
    <citation type="submission" date="2021-04" db="EMBL/GenBank/DDBJ databases">
        <authorList>
            <person name="Gilroy R."/>
        </authorList>
    </citation>
    <scope>NUCLEOTIDE SEQUENCE</scope>
    <source>
        <strain evidence="6">CHK193-4272</strain>
    </source>
</reference>
<evidence type="ECO:0000313" key="7">
    <source>
        <dbReference type="Proteomes" id="UP000886808"/>
    </source>
</evidence>
<evidence type="ECO:0000256" key="3">
    <source>
        <dbReference type="ARBA" id="ARBA00022741"/>
    </source>
</evidence>
<proteinExistence type="inferred from homology"/>
<keyword evidence="4 6" id="KW-0067">ATP-binding</keyword>
<comment type="similarity">
    <text evidence="1">Belongs to the ABC transporter superfamily.</text>
</comment>
<dbReference type="PANTHER" id="PTHR46743:SF2">
    <property type="entry name" value="TEICHOIC ACIDS EXPORT ATP-BINDING PROTEIN TAGH"/>
    <property type="match status" value="1"/>
</dbReference>
<dbReference type="GO" id="GO:0005524">
    <property type="term" value="F:ATP binding"/>
    <property type="evidence" value="ECO:0007669"/>
    <property type="project" value="UniProtKB-KW"/>
</dbReference>
<comment type="caution">
    <text evidence="6">The sequence shown here is derived from an EMBL/GenBank/DDBJ whole genome shotgun (WGS) entry which is preliminary data.</text>
</comment>
<gene>
    <name evidence="6" type="ORF">H9746_04750</name>
</gene>
<name>A0A9D1THM4_9FIRM</name>
<organism evidence="6 7">
    <name type="scientific">Candidatus Butyricicoccus avistercoris</name>
    <dbReference type="NCBI Taxonomy" id="2838518"/>
    <lineage>
        <taxon>Bacteria</taxon>
        <taxon>Bacillati</taxon>
        <taxon>Bacillota</taxon>
        <taxon>Clostridia</taxon>
        <taxon>Eubacteriales</taxon>
        <taxon>Butyricicoccaceae</taxon>
        <taxon>Butyricicoccus</taxon>
    </lineage>
</organism>
<dbReference type="AlphaFoldDB" id="A0A9D1THM4"/>
<dbReference type="Proteomes" id="UP000886808">
    <property type="component" value="Unassembled WGS sequence"/>
</dbReference>
<protein>
    <submittedName>
        <fullName evidence="6">ABC transporter ATP-binding protein</fullName>
    </submittedName>
</protein>
<evidence type="ECO:0000256" key="4">
    <source>
        <dbReference type="ARBA" id="ARBA00022840"/>
    </source>
</evidence>
<dbReference type="InterPro" id="IPR003439">
    <property type="entry name" value="ABC_transporter-like_ATP-bd"/>
</dbReference>
<dbReference type="EMBL" id="DXIE01000028">
    <property type="protein sequence ID" value="HIV62144.1"/>
    <property type="molecule type" value="Genomic_DNA"/>
</dbReference>
<dbReference type="GO" id="GO:0016020">
    <property type="term" value="C:membrane"/>
    <property type="evidence" value="ECO:0007669"/>
    <property type="project" value="InterPro"/>
</dbReference>
<dbReference type="GO" id="GO:0016887">
    <property type="term" value="F:ATP hydrolysis activity"/>
    <property type="evidence" value="ECO:0007669"/>
    <property type="project" value="InterPro"/>
</dbReference>
<reference evidence="6" key="1">
    <citation type="journal article" date="2021" name="PeerJ">
        <title>Extensive microbial diversity within the chicken gut microbiome revealed by metagenomics and culture.</title>
        <authorList>
            <person name="Gilroy R."/>
            <person name="Ravi A."/>
            <person name="Getino M."/>
            <person name="Pursley I."/>
            <person name="Horton D.L."/>
            <person name="Alikhan N.F."/>
            <person name="Baker D."/>
            <person name="Gharbi K."/>
            <person name="Hall N."/>
            <person name="Watson M."/>
            <person name="Adriaenssens E.M."/>
            <person name="Foster-Nyarko E."/>
            <person name="Jarju S."/>
            <person name="Secka A."/>
            <person name="Antonio M."/>
            <person name="Oren A."/>
            <person name="Chaudhuri R.R."/>
            <person name="La Ragione R."/>
            <person name="Hildebrand F."/>
            <person name="Pallen M.J."/>
        </authorList>
    </citation>
    <scope>NUCLEOTIDE SEQUENCE</scope>
    <source>
        <strain evidence="6">CHK193-4272</strain>
    </source>
</reference>
<dbReference type="CDD" id="cd03220">
    <property type="entry name" value="ABC_KpsT_Wzt"/>
    <property type="match status" value="1"/>
</dbReference>
<dbReference type="PROSITE" id="PS50893">
    <property type="entry name" value="ABC_TRANSPORTER_2"/>
    <property type="match status" value="1"/>
</dbReference>
<dbReference type="Pfam" id="PF00005">
    <property type="entry name" value="ABC_tran"/>
    <property type="match status" value="1"/>
</dbReference>
<evidence type="ECO:0000313" key="6">
    <source>
        <dbReference type="EMBL" id="HIV62144.1"/>
    </source>
</evidence>
<dbReference type="GO" id="GO:0140359">
    <property type="term" value="F:ABC-type transporter activity"/>
    <property type="evidence" value="ECO:0007669"/>
    <property type="project" value="InterPro"/>
</dbReference>
<dbReference type="PROSITE" id="PS00211">
    <property type="entry name" value="ABC_TRANSPORTER_1"/>
    <property type="match status" value="1"/>
</dbReference>
<dbReference type="PANTHER" id="PTHR46743">
    <property type="entry name" value="TEICHOIC ACIDS EXPORT ATP-BINDING PROTEIN TAGH"/>
    <property type="match status" value="1"/>
</dbReference>
<keyword evidence="2" id="KW-0813">Transport</keyword>
<dbReference type="InterPro" id="IPR050683">
    <property type="entry name" value="Bact_Polysacc_Export_ATP-bd"/>
</dbReference>
<dbReference type="Gene3D" id="3.40.50.300">
    <property type="entry name" value="P-loop containing nucleotide triphosphate hydrolases"/>
    <property type="match status" value="1"/>
</dbReference>
<evidence type="ECO:0000256" key="2">
    <source>
        <dbReference type="ARBA" id="ARBA00022448"/>
    </source>
</evidence>